<accession>A0ABR0R3P4</accession>
<keyword evidence="2" id="KW-1185">Reference proteome</keyword>
<comment type="caution">
    <text evidence="1">The sequence shown here is derived from an EMBL/GenBank/DDBJ whole genome shotgun (WGS) entry which is preliminary data.</text>
</comment>
<name>A0ABR0R3P4_GOSAR</name>
<sequence>MIRLKYKEYNTLKRTSFRSSKEMCQATQPNKIKIGGCLSLLQSWDQFCFSFFTSSSGPPVYIPTLNKDLTIQAVILDEFLQNPNIWHIRVPLVNYTTVEMHQIDSVLRQFGLRQTIPVALEVLDDEYKIDLC</sequence>
<protein>
    <submittedName>
        <fullName evidence="1">Uncharacterized protein</fullName>
    </submittedName>
</protein>
<proteinExistence type="predicted"/>
<gene>
    <name evidence="1" type="ORF">PVK06_002420</name>
</gene>
<dbReference type="EMBL" id="JARKNE010000001">
    <property type="protein sequence ID" value="KAK5846149.1"/>
    <property type="molecule type" value="Genomic_DNA"/>
</dbReference>
<organism evidence="1 2">
    <name type="scientific">Gossypium arboreum</name>
    <name type="common">Tree cotton</name>
    <name type="synonym">Gossypium nanking</name>
    <dbReference type="NCBI Taxonomy" id="29729"/>
    <lineage>
        <taxon>Eukaryota</taxon>
        <taxon>Viridiplantae</taxon>
        <taxon>Streptophyta</taxon>
        <taxon>Embryophyta</taxon>
        <taxon>Tracheophyta</taxon>
        <taxon>Spermatophyta</taxon>
        <taxon>Magnoliopsida</taxon>
        <taxon>eudicotyledons</taxon>
        <taxon>Gunneridae</taxon>
        <taxon>Pentapetalae</taxon>
        <taxon>rosids</taxon>
        <taxon>malvids</taxon>
        <taxon>Malvales</taxon>
        <taxon>Malvaceae</taxon>
        <taxon>Malvoideae</taxon>
        <taxon>Gossypium</taxon>
    </lineage>
</organism>
<evidence type="ECO:0000313" key="1">
    <source>
        <dbReference type="EMBL" id="KAK5846149.1"/>
    </source>
</evidence>
<evidence type="ECO:0000313" key="2">
    <source>
        <dbReference type="Proteomes" id="UP001358586"/>
    </source>
</evidence>
<dbReference type="Proteomes" id="UP001358586">
    <property type="component" value="Chromosome 1"/>
</dbReference>
<reference evidence="1 2" key="1">
    <citation type="submission" date="2023-03" db="EMBL/GenBank/DDBJ databases">
        <title>WGS of Gossypium arboreum.</title>
        <authorList>
            <person name="Yu D."/>
        </authorList>
    </citation>
    <scope>NUCLEOTIDE SEQUENCE [LARGE SCALE GENOMIC DNA]</scope>
    <source>
        <tissue evidence="1">Leaf</tissue>
    </source>
</reference>